<keyword evidence="2" id="KW-1185">Reference proteome</keyword>
<dbReference type="Proteomes" id="UP000249065">
    <property type="component" value="Unassembled WGS sequence"/>
</dbReference>
<name>A0A327MCP0_9PROT</name>
<dbReference type="AlphaFoldDB" id="A0A327MCP0"/>
<evidence type="ECO:0000313" key="1">
    <source>
        <dbReference type="EMBL" id="RAI60409.1"/>
    </source>
</evidence>
<reference evidence="2" key="1">
    <citation type="submission" date="2018-06" db="EMBL/GenBank/DDBJ databases">
        <authorList>
            <person name="Khan S.A."/>
        </authorList>
    </citation>
    <scope>NUCLEOTIDE SEQUENCE [LARGE SCALE GENOMIC DNA]</scope>
    <source>
        <strain evidence="2">DB-1506</strain>
    </source>
</reference>
<evidence type="ECO:0000313" key="2">
    <source>
        <dbReference type="Proteomes" id="UP000249065"/>
    </source>
</evidence>
<gene>
    <name evidence="1" type="ORF">DOO78_04890</name>
</gene>
<proteinExistence type="predicted"/>
<accession>A0A327MCP0</accession>
<dbReference type="EMBL" id="QLIX01000002">
    <property type="protein sequence ID" value="RAI60409.1"/>
    <property type="molecule type" value="Genomic_DNA"/>
</dbReference>
<protein>
    <submittedName>
        <fullName evidence="1">Uncharacterized protein</fullName>
    </submittedName>
</protein>
<comment type="caution">
    <text evidence="1">The sequence shown here is derived from an EMBL/GenBank/DDBJ whole genome shotgun (WGS) entry which is preliminary data.</text>
</comment>
<sequence>MVSDLDICARITCPECRGSGTGFWRKDAVRGQGRELLGVTRGFLRRRGDHRLDPCVLCAHCLVPAQEGPFVRERSEA</sequence>
<organism evidence="1 2">
    <name type="scientific">Roseicella frigidaeris</name>
    <dbReference type="NCBI Taxonomy" id="2230885"/>
    <lineage>
        <taxon>Bacteria</taxon>
        <taxon>Pseudomonadati</taxon>
        <taxon>Pseudomonadota</taxon>
        <taxon>Alphaproteobacteria</taxon>
        <taxon>Acetobacterales</taxon>
        <taxon>Roseomonadaceae</taxon>
        <taxon>Roseicella</taxon>
    </lineage>
</organism>